<dbReference type="InterPro" id="IPR004827">
    <property type="entry name" value="bZIP"/>
</dbReference>
<feature type="region of interest" description="Disordered" evidence="1">
    <location>
        <begin position="106"/>
        <end position="252"/>
    </location>
</feature>
<dbReference type="OrthoDB" id="2247093at2759"/>
<evidence type="ECO:0000256" key="1">
    <source>
        <dbReference type="SAM" id="MobiDB-lite"/>
    </source>
</evidence>
<dbReference type="GO" id="GO:0003700">
    <property type="term" value="F:DNA-binding transcription factor activity"/>
    <property type="evidence" value="ECO:0007669"/>
    <property type="project" value="InterPro"/>
</dbReference>
<name>A0A9W8YDX9_9PLEO</name>
<dbReference type="PROSITE" id="PS00036">
    <property type="entry name" value="BZIP_BASIC"/>
    <property type="match status" value="1"/>
</dbReference>
<dbReference type="EMBL" id="JAPEUY010000004">
    <property type="protein sequence ID" value="KAJ4374331.1"/>
    <property type="molecule type" value="Genomic_DNA"/>
</dbReference>
<dbReference type="AlphaFoldDB" id="A0A9W8YDX9"/>
<proteinExistence type="predicted"/>
<dbReference type="Gene3D" id="1.20.5.170">
    <property type="match status" value="1"/>
</dbReference>
<accession>A0A9W8YDX9</accession>
<keyword evidence="4" id="KW-1185">Reference proteome</keyword>
<feature type="compositionally biased region" description="Low complexity" evidence="1">
    <location>
        <begin position="202"/>
        <end position="216"/>
    </location>
</feature>
<dbReference type="Proteomes" id="UP001140560">
    <property type="component" value="Unassembled WGS sequence"/>
</dbReference>
<reference evidence="3" key="1">
    <citation type="submission" date="2022-10" db="EMBL/GenBank/DDBJ databases">
        <title>Tapping the CABI collections for fungal endophytes: first genome assemblies for Collariella, Neodidymelliopsis, Ascochyta clinopodiicola, Didymella pomorum, Didymosphaeria variabile, Neocosmospora piperis and Neocucurbitaria cava.</title>
        <authorList>
            <person name="Hill R."/>
        </authorList>
    </citation>
    <scope>NUCLEOTIDE SEQUENCE</scope>
    <source>
        <strain evidence="3">IMI 356814</strain>
    </source>
</reference>
<sequence length="252" mass="28290">METERNSMITMAPSSQSSIQLMTIKSQLGHPVQIPVDVQAASKVADEKRRRNAGASARFRARRKEKEREASMSISRLEQQVRDAIEDAEFYRSERDYFKSIVFQQPNPERHYARPPSPRLRRLSAAPSLAPSSTTGPGSDGSYAEYEEEMREEERNVRRRTSSYHPASGPPPTESTPSDSAAHGYSVPAFPPVNLPPVQTASHDQQFSSHQQGHSSTLQQPPSDRPVYRNPFTADTGRYENRVWPPGQGEAR</sequence>
<protein>
    <recommendedName>
        <fullName evidence="2">BZIP domain-containing protein</fullName>
    </recommendedName>
</protein>
<evidence type="ECO:0000259" key="2">
    <source>
        <dbReference type="PROSITE" id="PS00036"/>
    </source>
</evidence>
<feature type="domain" description="BZIP" evidence="2">
    <location>
        <begin position="48"/>
        <end position="62"/>
    </location>
</feature>
<feature type="region of interest" description="Disordered" evidence="1">
    <location>
        <begin position="43"/>
        <end position="79"/>
    </location>
</feature>
<evidence type="ECO:0000313" key="3">
    <source>
        <dbReference type="EMBL" id="KAJ4374331.1"/>
    </source>
</evidence>
<gene>
    <name evidence="3" type="ORF">N0V83_003072</name>
</gene>
<dbReference type="CDD" id="cd14705">
    <property type="entry name" value="bZIP_Zip1"/>
    <property type="match status" value="1"/>
</dbReference>
<feature type="compositionally biased region" description="Low complexity" evidence="1">
    <location>
        <begin position="123"/>
        <end position="142"/>
    </location>
</feature>
<comment type="caution">
    <text evidence="3">The sequence shown here is derived from an EMBL/GenBank/DDBJ whole genome shotgun (WGS) entry which is preliminary data.</text>
</comment>
<evidence type="ECO:0000313" key="4">
    <source>
        <dbReference type="Proteomes" id="UP001140560"/>
    </source>
</evidence>
<organism evidence="3 4">
    <name type="scientific">Neocucurbitaria cava</name>
    <dbReference type="NCBI Taxonomy" id="798079"/>
    <lineage>
        <taxon>Eukaryota</taxon>
        <taxon>Fungi</taxon>
        <taxon>Dikarya</taxon>
        <taxon>Ascomycota</taxon>
        <taxon>Pezizomycotina</taxon>
        <taxon>Dothideomycetes</taxon>
        <taxon>Pleosporomycetidae</taxon>
        <taxon>Pleosporales</taxon>
        <taxon>Pleosporineae</taxon>
        <taxon>Cucurbitariaceae</taxon>
        <taxon>Neocucurbitaria</taxon>
    </lineage>
</organism>